<dbReference type="SUPFAM" id="SSF56219">
    <property type="entry name" value="DNase I-like"/>
    <property type="match status" value="1"/>
</dbReference>
<sequence length="542" mass="62588">WQETKMSHMDLVTVRMVWGNSRFDFASSSARGVWKIGNLRMQFITVYAPQYANAKILLWYRLQILISRFNGESIIIGDFNVVRVPEERMGSEFNINMAESFNNFIMENDLVDVSLGGYQFTWVNSLATKMSKIDRFLISGGLLERFPDLAGTILDKGVPDHRPILLKEAKADYGPIPFRFFHSWLDCDGFDELVVNSWSMPCVGDSNPIVVISKKLKRLKNIIKTWNSDRRKNEQEVKHGLLQKIKDVESRTEIGNASTDELEARRGYVKQLGEINRREGIDLAQKARVKWNVDGDENSKYFHGLVNQKRRQIAIRGIMVDVAWEKNPERVKNEFKSYFSEKFSPFVRSRPRMEFEFSRGLSTEQSAELEVVFSKVEIKESRVIKDYRPISLIGSFYKIVGKLLANRIASVVEYLISTEQSAFVKGRQIMDGPMILNEILNWCKKEKKKKLIFKVDFEKAYGFVCWDYLQDVMFKMGFGRKWCAWIRGCLESSVTSILVNGSPTDEFKIRRGLRQGDPLSPFLFILAMEGLHMLISCAIHSS</sequence>
<dbReference type="GO" id="GO:0003964">
    <property type="term" value="F:RNA-directed DNA polymerase activity"/>
    <property type="evidence" value="ECO:0007669"/>
    <property type="project" value="UniProtKB-KW"/>
</dbReference>
<keyword evidence="2" id="KW-0808">Transferase</keyword>
<organism evidence="2 3">
    <name type="scientific">Tanacetum coccineum</name>
    <dbReference type="NCBI Taxonomy" id="301880"/>
    <lineage>
        <taxon>Eukaryota</taxon>
        <taxon>Viridiplantae</taxon>
        <taxon>Streptophyta</taxon>
        <taxon>Embryophyta</taxon>
        <taxon>Tracheophyta</taxon>
        <taxon>Spermatophyta</taxon>
        <taxon>Magnoliopsida</taxon>
        <taxon>eudicotyledons</taxon>
        <taxon>Gunneridae</taxon>
        <taxon>Pentapetalae</taxon>
        <taxon>asterids</taxon>
        <taxon>campanulids</taxon>
        <taxon>Asterales</taxon>
        <taxon>Asteraceae</taxon>
        <taxon>Asteroideae</taxon>
        <taxon>Anthemideae</taxon>
        <taxon>Anthemidinae</taxon>
        <taxon>Tanacetum</taxon>
    </lineage>
</organism>
<name>A0ABQ5I4E4_9ASTR</name>
<evidence type="ECO:0000259" key="1">
    <source>
        <dbReference type="Pfam" id="PF00078"/>
    </source>
</evidence>
<dbReference type="CDD" id="cd01650">
    <property type="entry name" value="RT_nLTR_like"/>
    <property type="match status" value="1"/>
</dbReference>
<reference evidence="2" key="1">
    <citation type="journal article" date="2022" name="Int. J. Mol. Sci.">
        <title>Draft Genome of Tanacetum Coccineum: Genomic Comparison of Closely Related Tanacetum-Family Plants.</title>
        <authorList>
            <person name="Yamashiro T."/>
            <person name="Shiraishi A."/>
            <person name="Nakayama K."/>
            <person name="Satake H."/>
        </authorList>
    </citation>
    <scope>NUCLEOTIDE SEQUENCE</scope>
</reference>
<gene>
    <name evidence="2" type="ORF">Tco_1090493</name>
</gene>
<dbReference type="Pfam" id="PF00078">
    <property type="entry name" value="RVT_1"/>
    <property type="match status" value="1"/>
</dbReference>
<proteinExistence type="predicted"/>
<dbReference type="EMBL" id="BQNB010020346">
    <property type="protein sequence ID" value="GJT94975.1"/>
    <property type="molecule type" value="Genomic_DNA"/>
</dbReference>
<reference evidence="2" key="2">
    <citation type="submission" date="2022-01" db="EMBL/GenBank/DDBJ databases">
        <authorList>
            <person name="Yamashiro T."/>
            <person name="Shiraishi A."/>
            <person name="Satake H."/>
            <person name="Nakayama K."/>
        </authorList>
    </citation>
    <scope>NUCLEOTIDE SEQUENCE</scope>
</reference>
<dbReference type="InterPro" id="IPR000477">
    <property type="entry name" value="RT_dom"/>
</dbReference>
<keyword evidence="2" id="KW-0548">Nucleotidyltransferase</keyword>
<dbReference type="InterPro" id="IPR036691">
    <property type="entry name" value="Endo/exonu/phosph_ase_sf"/>
</dbReference>
<dbReference type="Proteomes" id="UP001151760">
    <property type="component" value="Unassembled WGS sequence"/>
</dbReference>
<dbReference type="Gene3D" id="3.60.10.10">
    <property type="entry name" value="Endonuclease/exonuclease/phosphatase"/>
    <property type="match status" value="1"/>
</dbReference>
<feature type="domain" description="Reverse transcriptase" evidence="1">
    <location>
        <begin position="384"/>
        <end position="531"/>
    </location>
</feature>
<comment type="caution">
    <text evidence="2">The sequence shown here is derived from an EMBL/GenBank/DDBJ whole genome shotgun (WGS) entry which is preliminary data.</text>
</comment>
<keyword evidence="2" id="KW-0695">RNA-directed DNA polymerase</keyword>
<dbReference type="SUPFAM" id="SSF56672">
    <property type="entry name" value="DNA/RNA polymerases"/>
    <property type="match status" value="1"/>
</dbReference>
<dbReference type="InterPro" id="IPR043502">
    <property type="entry name" value="DNA/RNA_pol_sf"/>
</dbReference>
<protein>
    <submittedName>
        <fullName evidence="2">RNA-directed DNA polymerase, eukaryota</fullName>
    </submittedName>
</protein>
<evidence type="ECO:0000313" key="3">
    <source>
        <dbReference type="Proteomes" id="UP001151760"/>
    </source>
</evidence>
<evidence type="ECO:0000313" key="2">
    <source>
        <dbReference type="EMBL" id="GJT94975.1"/>
    </source>
</evidence>
<dbReference type="PANTHER" id="PTHR31635:SF196">
    <property type="entry name" value="REVERSE TRANSCRIPTASE DOMAIN-CONTAINING PROTEIN-RELATED"/>
    <property type="match status" value="1"/>
</dbReference>
<accession>A0ABQ5I4E4</accession>
<dbReference type="PANTHER" id="PTHR31635">
    <property type="entry name" value="REVERSE TRANSCRIPTASE DOMAIN-CONTAINING PROTEIN-RELATED"/>
    <property type="match status" value="1"/>
</dbReference>
<feature type="non-terminal residue" evidence="2">
    <location>
        <position position="1"/>
    </location>
</feature>
<keyword evidence="3" id="KW-1185">Reference proteome</keyword>